<dbReference type="EMBL" id="JANBPG010001591">
    <property type="protein sequence ID" value="KAJ1889199.1"/>
    <property type="molecule type" value="Genomic_DNA"/>
</dbReference>
<evidence type="ECO:0000313" key="2">
    <source>
        <dbReference type="Proteomes" id="UP001150581"/>
    </source>
</evidence>
<protein>
    <submittedName>
        <fullName evidence="1">Uncharacterized protein</fullName>
    </submittedName>
</protein>
<keyword evidence="2" id="KW-1185">Reference proteome</keyword>
<accession>A0ACC1I8B8</accession>
<name>A0ACC1I8B8_9FUNG</name>
<evidence type="ECO:0000313" key="1">
    <source>
        <dbReference type="EMBL" id="KAJ1889199.1"/>
    </source>
</evidence>
<reference evidence="1" key="1">
    <citation type="submission" date="2022-07" db="EMBL/GenBank/DDBJ databases">
        <title>Phylogenomic reconstructions and comparative analyses of Kickxellomycotina fungi.</title>
        <authorList>
            <person name="Reynolds N.K."/>
            <person name="Stajich J.E."/>
            <person name="Barry K."/>
            <person name="Grigoriev I.V."/>
            <person name="Crous P."/>
            <person name="Smith M.E."/>
        </authorList>
    </citation>
    <scope>NUCLEOTIDE SEQUENCE</scope>
    <source>
        <strain evidence="1">Benny 63K</strain>
    </source>
</reference>
<proteinExistence type="predicted"/>
<sequence>MVEIKNPLYDTACLSTQALHADAHLQVTSDVAPAISVSTTFEYAKTTVDACNYGPDQRYAYSRESTPTTTKAESVLSTITEGHAVLYGSGLTASLAVLLQFKPKKIALGESYFGVRKVIEQYRALVPNVQVVGSECSYDGVDLVWLESPVNPTGEVKDIAAYALRAHAAGAVLVVDATLAPPPVSYPFRQGADVVVHSATKYLGGHSDLLAGVVVVRAATAAVALRETRYVLGLGTGSLETWLLLRSLRTLSVRVKQQSVTATRLVSFLESIRRSAITTQCHKPCEEQLSLGRHIASVQHASLQLNGAQCNPNIALQHPNGFGAVFAVSFASKCQALFVARALGLHRFATSLGGVESLVDWRYGWDSSAQPTLLRISVGLESFDDLAKDWKQALQALEVSERKAAKL</sequence>
<dbReference type="Proteomes" id="UP001150581">
    <property type="component" value="Unassembled WGS sequence"/>
</dbReference>
<comment type="caution">
    <text evidence="1">The sequence shown here is derived from an EMBL/GenBank/DDBJ whole genome shotgun (WGS) entry which is preliminary data.</text>
</comment>
<organism evidence="1 2">
    <name type="scientific">Kickxella alabastrina</name>
    <dbReference type="NCBI Taxonomy" id="61397"/>
    <lineage>
        <taxon>Eukaryota</taxon>
        <taxon>Fungi</taxon>
        <taxon>Fungi incertae sedis</taxon>
        <taxon>Zoopagomycota</taxon>
        <taxon>Kickxellomycotina</taxon>
        <taxon>Kickxellomycetes</taxon>
        <taxon>Kickxellales</taxon>
        <taxon>Kickxellaceae</taxon>
        <taxon>Kickxella</taxon>
    </lineage>
</organism>
<feature type="non-terminal residue" evidence="1">
    <location>
        <position position="407"/>
    </location>
</feature>
<gene>
    <name evidence="1" type="ORF">LPJ66_008162</name>
</gene>